<feature type="domain" description="AAA+ ATPase" evidence="1">
    <location>
        <begin position="30"/>
        <end position="164"/>
    </location>
</feature>
<dbReference type="AlphaFoldDB" id="A0AAX4L3M5"/>
<accession>A0AAX4L3M5</accession>
<evidence type="ECO:0000313" key="2">
    <source>
        <dbReference type="EMBL" id="WWQ61754.1"/>
    </source>
</evidence>
<dbReference type="InterPro" id="IPR027417">
    <property type="entry name" value="P-loop_NTPase"/>
</dbReference>
<keyword evidence="2" id="KW-0547">Nucleotide-binding</keyword>
<dbReference type="Gene3D" id="3.40.50.300">
    <property type="entry name" value="P-loop containing nucleotide triphosphate hydrolases"/>
    <property type="match status" value="1"/>
</dbReference>
<name>A0AAX4L3M5_9CREN</name>
<dbReference type="Pfam" id="PF13173">
    <property type="entry name" value="AAA_14"/>
    <property type="match status" value="1"/>
</dbReference>
<keyword evidence="2" id="KW-0067">ATP-binding</keyword>
<dbReference type="GeneID" id="89335875"/>
<dbReference type="Proteomes" id="UP001432202">
    <property type="component" value="Chromosome"/>
</dbReference>
<dbReference type="EMBL" id="CP146016">
    <property type="protein sequence ID" value="WWQ61754.1"/>
    <property type="molecule type" value="Genomic_DNA"/>
</dbReference>
<dbReference type="SUPFAM" id="SSF52540">
    <property type="entry name" value="P-loop containing nucleoside triphosphate hydrolases"/>
    <property type="match status" value="1"/>
</dbReference>
<protein>
    <submittedName>
        <fullName evidence="2">ATP-binding protein</fullName>
    </submittedName>
</protein>
<sequence>MSFQNPWWIDPKKIYEDENVRKAKIFIPPLTENALILGPRQVGKTTFVKTTIKSLLEKGTKPEKILFFSCDSLSKKEELIDLINQYRTLINKDEAHIFLDEITSVKDWNVSLLHLFNAGYFKNSLVYVTGSSSINLYRETLPGRPIHKFIYYPLNFRVYFNTFFKKIIDIPTINIQEMDKMYEYAIRLIPYISELNRVLLEYIKRGGYLATNFVDDPMSLYETYKDAIMTEFFKTNKNEIIFKQIIRKIVESIATRITENSIAKEISISHNTVSDYLEILEKLFIVRVFRKKELNSDRINYKSLKKIYFIDPFLFRVMKRYSLGKDLETNDIPLLIEQTVGEHLSREFNESTFTFFKNGKEIDFVVGKMGVEVKWEKRIRRTIEIPGYILSIDEIGRNDNKITIPTSIFLYLISSDRIFYGIE</sequence>
<dbReference type="PANTHER" id="PTHR33295">
    <property type="entry name" value="ATPASE"/>
    <property type="match status" value="1"/>
</dbReference>
<dbReference type="SMART" id="SM00382">
    <property type="entry name" value="AAA"/>
    <property type="match status" value="1"/>
</dbReference>
<evidence type="ECO:0000313" key="3">
    <source>
        <dbReference type="Proteomes" id="UP001432202"/>
    </source>
</evidence>
<evidence type="ECO:0000259" key="1">
    <source>
        <dbReference type="SMART" id="SM00382"/>
    </source>
</evidence>
<proteinExistence type="predicted"/>
<keyword evidence="3" id="KW-1185">Reference proteome</keyword>
<dbReference type="GO" id="GO:0005524">
    <property type="term" value="F:ATP binding"/>
    <property type="evidence" value="ECO:0007669"/>
    <property type="project" value="UniProtKB-KW"/>
</dbReference>
<dbReference type="Pfam" id="PF13635">
    <property type="entry name" value="DUF4143"/>
    <property type="match status" value="1"/>
</dbReference>
<dbReference type="InterPro" id="IPR003593">
    <property type="entry name" value="AAA+_ATPase"/>
</dbReference>
<gene>
    <name evidence="2" type="ORF">V6M85_03865</name>
</gene>
<reference evidence="2 3" key="1">
    <citation type="submission" date="2024-02" db="EMBL/GenBank/DDBJ databases">
        <title>STSV induces naive adaptation in Sulfolobus.</title>
        <authorList>
            <person name="Xiang X."/>
            <person name="Song M."/>
        </authorList>
    </citation>
    <scope>NUCLEOTIDE SEQUENCE [LARGE SCALE GENOMIC DNA]</scope>
    <source>
        <strain evidence="2 3">RT2</strain>
    </source>
</reference>
<dbReference type="InterPro" id="IPR025420">
    <property type="entry name" value="DUF4143"/>
</dbReference>
<dbReference type="InterPro" id="IPR041682">
    <property type="entry name" value="AAA_14"/>
</dbReference>
<organism evidence="2 3">
    <name type="scientific">Sulfolobus tengchongensis</name>
    <dbReference type="NCBI Taxonomy" id="207809"/>
    <lineage>
        <taxon>Archaea</taxon>
        <taxon>Thermoproteota</taxon>
        <taxon>Thermoprotei</taxon>
        <taxon>Sulfolobales</taxon>
        <taxon>Sulfolobaceae</taxon>
        <taxon>Sulfolobus</taxon>
    </lineage>
</organism>
<dbReference type="RefSeq" id="WP_338604571.1">
    <property type="nucleotide sequence ID" value="NZ_CP146016.1"/>
</dbReference>
<dbReference type="PANTHER" id="PTHR33295:SF18">
    <property type="entry name" value="AAA+ ATPASE DOMAIN-CONTAINING PROTEIN"/>
    <property type="match status" value="1"/>
</dbReference>